<organism evidence="1 2">
    <name type="scientific">Pseudomonas fluorescens</name>
    <dbReference type="NCBI Taxonomy" id="294"/>
    <lineage>
        <taxon>Bacteria</taxon>
        <taxon>Pseudomonadati</taxon>
        <taxon>Pseudomonadota</taxon>
        <taxon>Gammaproteobacteria</taxon>
        <taxon>Pseudomonadales</taxon>
        <taxon>Pseudomonadaceae</taxon>
        <taxon>Pseudomonas</taxon>
    </lineage>
</organism>
<comment type="caution">
    <text evidence="1">The sequence shown here is derived from an EMBL/GenBank/DDBJ whole genome shotgun (WGS) entry which is preliminary data.</text>
</comment>
<evidence type="ECO:0000313" key="1">
    <source>
        <dbReference type="EMBL" id="KWV85644.1"/>
    </source>
</evidence>
<dbReference type="EMBL" id="LCYA01000128">
    <property type="protein sequence ID" value="KWV85644.1"/>
    <property type="molecule type" value="Genomic_DNA"/>
</dbReference>
<dbReference type="Proteomes" id="UP000061348">
    <property type="component" value="Unassembled WGS sequence"/>
</dbReference>
<name>A0A120G6H3_PSEFL</name>
<dbReference type="AlphaFoldDB" id="A0A120G6H3"/>
<accession>A0A120G6H3</accession>
<proteinExistence type="predicted"/>
<reference evidence="1 2" key="1">
    <citation type="submission" date="2015-05" db="EMBL/GenBank/DDBJ databases">
        <title>A genomic and transcriptomic approach to investigate the blue pigment phenotype in Pseudomonas fluorescens.</title>
        <authorList>
            <person name="Andreani N.A."/>
            <person name="Cardazzo B."/>
        </authorList>
    </citation>
    <scope>NUCLEOTIDE SEQUENCE [LARGE SCALE GENOMIC DNA]</scope>
    <source>
        <strain evidence="1 2">Ps_22</strain>
    </source>
</reference>
<protein>
    <submittedName>
        <fullName evidence="1">Uncharacterized protein</fullName>
    </submittedName>
</protein>
<sequence length="62" mass="6158">MQVTYVLAVVANAIQIEVIAGVETAYAQAVEACIGAAADVGDTAQCLAQVVGAIGAQAFGFD</sequence>
<gene>
    <name evidence="1" type="ORF">PFLmoz3_04889</name>
</gene>
<evidence type="ECO:0000313" key="2">
    <source>
        <dbReference type="Proteomes" id="UP000061348"/>
    </source>
</evidence>